<evidence type="ECO:0000313" key="2">
    <source>
        <dbReference type="WBParaSite" id="maker-uti_cns_0000506-snap-gene-1.14-mRNA-1"/>
    </source>
</evidence>
<dbReference type="AlphaFoldDB" id="A0A1I8GCF5"/>
<organism evidence="1 3">
    <name type="scientific">Macrostomum lignano</name>
    <dbReference type="NCBI Taxonomy" id="282301"/>
    <lineage>
        <taxon>Eukaryota</taxon>
        <taxon>Metazoa</taxon>
        <taxon>Spiralia</taxon>
        <taxon>Lophotrochozoa</taxon>
        <taxon>Platyhelminthes</taxon>
        <taxon>Rhabditophora</taxon>
        <taxon>Macrostomorpha</taxon>
        <taxon>Macrostomida</taxon>
        <taxon>Macrostomidae</taxon>
        <taxon>Macrostomum</taxon>
    </lineage>
</organism>
<dbReference type="WBParaSite" id="maker-uti_cns_0000506-snap-gene-1.14-mRNA-1">
    <property type="protein sequence ID" value="maker-uti_cns_0000506-snap-gene-1.14-mRNA-1"/>
    <property type="gene ID" value="maker-uti_cns_0000506-snap-gene-1.14"/>
</dbReference>
<accession>A0A1I8GCF5</accession>
<sequence>NFTFQQSAHKLIIRFSASDPETGLAGGCFWCCGSVPGTCNLAAYIRVPDGAFWATRLMHEPEKLSGSRIFSSVRCGNGAGLWTVKVSAGILIYNGTPDASAAKLSVYSPIVSPFLAKDAFVGNASALMLSWWGFLDQVELADYQIRLMDVGQSFVARDWLSVGGSKVQSLRFGDFSLGTGRVYRVEVRAVNVLGKMSKTVAHEFRVDAKPPKLT</sequence>
<keyword evidence="1" id="KW-1185">Reference proteome</keyword>
<evidence type="ECO:0000313" key="1">
    <source>
        <dbReference type="Proteomes" id="UP000095280"/>
    </source>
</evidence>
<reference evidence="2 3" key="1">
    <citation type="submission" date="2016-11" db="UniProtKB">
        <authorList>
            <consortium name="WormBaseParasite"/>
        </authorList>
    </citation>
    <scope>IDENTIFICATION</scope>
</reference>
<name>A0A1I8GCF5_9PLAT</name>
<dbReference type="WBParaSite" id="maker-uti_cns_0001377-snap-gene-0.10-mRNA-1">
    <property type="protein sequence ID" value="maker-uti_cns_0001377-snap-gene-0.10-mRNA-1"/>
    <property type="gene ID" value="maker-uti_cns_0001377-snap-gene-0.10"/>
</dbReference>
<protein>
    <submittedName>
        <fullName evidence="2 3">Fibronectin type-III domain-containing protein</fullName>
    </submittedName>
</protein>
<proteinExistence type="predicted"/>
<dbReference type="Proteomes" id="UP000095280">
    <property type="component" value="Unplaced"/>
</dbReference>
<evidence type="ECO:0000313" key="3">
    <source>
        <dbReference type="WBParaSite" id="maker-uti_cns_0001377-snap-gene-0.10-mRNA-1"/>
    </source>
</evidence>